<dbReference type="Pfam" id="PF08240">
    <property type="entry name" value="ADH_N"/>
    <property type="match status" value="1"/>
</dbReference>
<dbReference type="AlphaFoldDB" id="A0A4R7IYQ4"/>
<keyword evidence="2" id="KW-0560">Oxidoreductase</keyword>
<evidence type="ECO:0000256" key="1">
    <source>
        <dbReference type="ARBA" id="ARBA00022857"/>
    </source>
</evidence>
<dbReference type="SMART" id="SM00829">
    <property type="entry name" value="PKS_ER"/>
    <property type="match status" value="1"/>
</dbReference>
<evidence type="ECO:0000256" key="3">
    <source>
        <dbReference type="SAM" id="MobiDB-lite"/>
    </source>
</evidence>
<evidence type="ECO:0000313" key="6">
    <source>
        <dbReference type="Proteomes" id="UP000295371"/>
    </source>
</evidence>
<dbReference type="RefSeq" id="WP_133756091.1">
    <property type="nucleotide sequence ID" value="NZ_SOAW01000004.1"/>
</dbReference>
<dbReference type="InterPro" id="IPR014189">
    <property type="entry name" value="Quinone_OxRdtase_PIG3"/>
</dbReference>
<dbReference type="CDD" id="cd05276">
    <property type="entry name" value="p53_inducible_oxidoreductase"/>
    <property type="match status" value="1"/>
</dbReference>
<dbReference type="PANTHER" id="PTHR48106:SF8">
    <property type="entry name" value="OS02G0805600 PROTEIN"/>
    <property type="match status" value="1"/>
</dbReference>
<dbReference type="SUPFAM" id="SSF50129">
    <property type="entry name" value="GroES-like"/>
    <property type="match status" value="1"/>
</dbReference>
<keyword evidence="6" id="KW-1185">Reference proteome</keyword>
<dbReference type="Proteomes" id="UP000295371">
    <property type="component" value="Unassembled WGS sequence"/>
</dbReference>
<dbReference type="EMBL" id="SOAW01000004">
    <property type="protein sequence ID" value="TDT29097.1"/>
    <property type="molecule type" value="Genomic_DNA"/>
</dbReference>
<sequence length="322" mass="33011">MYAVTQTAAGGPDTLTWDQVPDPTPPGPDEVLVKVAAAGVNRADLLQRQGHYPPPAGASTTIGLECSGTIAAVGDKVTDQQIGEPCVALLSGGGYAEYAVVPAGQVIPPPEGVDLVSAGGLLEVAATVLSMTELAQLAAGETFLVHGGAGGIGSFAIQYGVALGARVITTAGSAEKLAYCRELGAATAIDYHTDWVEAVKAEGGADVILDVVGAKYLRSNLEVLRADGRLAIIGFQGGTKGEIDLGALLAKRGSVIAASLRSRPVEQKAAICEAVRETVWPLVSAGRITIPAETRMPITEVVEAHRRLESGDNTGKIILTVD</sequence>
<evidence type="ECO:0000313" key="5">
    <source>
        <dbReference type="EMBL" id="TDT29097.1"/>
    </source>
</evidence>
<feature type="region of interest" description="Disordered" evidence="3">
    <location>
        <begin position="1"/>
        <end position="26"/>
    </location>
</feature>
<dbReference type="InterPro" id="IPR036291">
    <property type="entry name" value="NAD(P)-bd_dom_sf"/>
</dbReference>
<dbReference type="Gene3D" id="3.40.50.720">
    <property type="entry name" value="NAD(P)-binding Rossmann-like Domain"/>
    <property type="match status" value="1"/>
</dbReference>
<dbReference type="InterPro" id="IPR020843">
    <property type="entry name" value="ER"/>
</dbReference>
<gene>
    <name evidence="5" type="ORF">CLV29_3193</name>
</gene>
<dbReference type="NCBIfam" id="TIGR02824">
    <property type="entry name" value="quinone_pig3"/>
    <property type="match status" value="1"/>
</dbReference>
<protein>
    <submittedName>
        <fullName evidence="5">Putative PIG3 family NAD(P)H quinone oxidoreductase</fullName>
    </submittedName>
</protein>
<name>A0A4R7IYQ4_9ACTN</name>
<dbReference type="InterPro" id="IPR011032">
    <property type="entry name" value="GroES-like_sf"/>
</dbReference>
<dbReference type="GO" id="GO:0070402">
    <property type="term" value="F:NADPH binding"/>
    <property type="evidence" value="ECO:0007669"/>
    <property type="project" value="TreeGrafter"/>
</dbReference>
<dbReference type="SUPFAM" id="SSF51735">
    <property type="entry name" value="NAD(P)-binding Rossmann-fold domains"/>
    <property type="match status" value="1"/>
</dbReference>
<dbReference type="GO" id="GO:0016651">
    <property type="term" value="F:oxidoreductase activity, acting on NAD(P)H"/>
    <property type="evidence" value="ECO:0007669"/>
    <property type="project" value="TreeGrafter"/>
</dbReference>
<dbReference type="PANTHER" id="PTHR48106">
    <property type="entry name" value="QUINONE OXIDOREDUCTASE PIG3-RELATED"/>
    <property type="match status" value="1"/>
</dbReference>
<dbReference type="InterPro" id="IPR013154">
    <property type="entry name" value="ADH-like_N"/>
</dbReference>
<proteinExistence type="predicted"/>
<dbReference type="Pfam" id="PF00107">
    <property type="entry name" value="ADH_zinc_N"/>
    <property type="match status" value="1"/>
</dbReference>
<comment type="caution">
    <text evidence="5">The sequence shown here is derived from an EMBL/GenBank/DDBJ whole genome shotgun (WGS) entry which is preliminary data.</text>
</comment>
<feature type="domain" description="Enoyl reductase (ER)" evidence="4">
    <location>
        <begin position="10"/>
        <end position="319"/>
    </location>
</feature>
<accession>A0A4R7IYQ4</accession>
<evidence type="ECO:0000256" key="2">
    <source>
        <dbReference type="ARBA" id="ARBA00023002"/>
    </source>
</evidence>
<dbReference type="Gene3D" id="3.90.180.10">
    <property type="entry name" value="Medium-chain alcohol dehydrogenases, catalytic domain"/>
    <property type="match status" value="1"/>
</dbReference>
<organism evidence="5 6">
    <name type="scientific">Naumannella halotolerans</name>
    <dbReference type="NCBI Taxonomy" id="993414"/>
    <lineage>
        <taxon>Bacteria</taxon>
        <taxon>Bacillati</taxon>
        <taxon>Actinomycetota</taxon>
        <taxon>Actinomycetes</taxon>
        <taxon>Propionibacteriales</taxon>
        <taxon>Propionibacteriaceae</taxon>
        <taxon>Naumannella</taxon>
    </lineage>
</organism>
<keyword evidence="1" id="KW-0521">NADP</keyword>
<reference evidence="5 6" key="1">
    <citation type="submission" date="2019-03" db="EMBL/GenBank/DDBJ databases">
        <title>Genomic Encyclopedia of Archaeal and Bacterial Type Strains, Phase II (KMG-II): from individual species to whole genera.</title>
        <authorList>
            <person name="Goeker M."/>
        </authorList>
    </citation>
    <scope>NUCLEOTIDE SEQUENCE [LARGE SCALE GENOMIC DNA]</scope>
    <source>
        <strain evidence="5 6">DSM 24323</strain>
    </source>
</reference>
<evidence type="ECO:0000259" key="4">
    <source>
        <dbReference type="SMART" id="SM00829"/>
    </source>
</evidence>
<dbReference type="OrthoDB" id="9780520at2"/>
<dbReference type="InterPro" id="IPR013149">
    <property type="entry name" value="ADH-like_C"/>
</dbReference>